<reference evidence="1 2" key="1">
    <citation type="submission" date="2019-06" db="EMBL/GenBank/DDBJ databases">
        <title>Complete genome of Dickeya zeae PL65.</title>
        <authorList>
            <person name="Boluk G."/>
            <person name="Arif M."/>
        </authorList>
    </citation>
    <scope>NUCLEOTIDE SEQUENCE [LARGE SCALE GENOMIC DNA]</scope>
    <source>
        <strain evidence="1 2">PL65</strain>
    </source>
</reference>
<proteinExistence type="predicted"/>
<organism evidence="1 2">
    <name type="scientific">Dickeya zeae</name>
    <dbReference type="NCBI Taxonomy" id="204042"/>
    <lineage>
        <taxon>Bacteria</taxon>
        <taxon>Pseudomonadati</taxon>
        <taxon>Pseudomonadota</taxon>
        <taxon>Gammaproteobacteria</taxon>
        <taxon>Enterobacterales</taxon>
        <taxon>Pectobacteriaceae</taxon>
        <taxon>Dickeya</taxon>
    </lineage>
</organism>
<name>A0ABX8W223_9GAMM</name>
<dbReference type="RefSeq" id="WP_220178341.1">
    <property type="nucleotide sequence ID" value="NZ_CP040817.1"/>
</dbReference>
<dbReference type="Pfam" id="PF14103">
    <property type="entry name" value="DUF4276"/>
    <property type="match status" value="1"/>
</dbReference>
<dbReference type="InterPro" id="IPR025455">
    <property type="entry name" value="DUF4276"/>
</dbReference>
<protein>
    <submittedName>
        <fullName evidence="1">DUF4276 family protein</fullName>
    </submittedName>
</protein>
<evidence type="ECO:0000313" key="1">
    <source>
        <dbReference type="EMBL" id="QYM92256.1"/>
    </source>
</evidence>
<keyword evidence="2" id="KW-1185">Reference proteome</keyword>
<dbReference type="EMBL" id="CP040817">
    <property type="protein sequence ID" value="QYM92256.1"/>
    <property type="molecule type" value="Genomic_DNA"/>
</dbReference>
<accession>A0ABX8W223</accession>
<evidence type="ECO:0000313" key="2">
    <source>
        <dbReference type="Proteomes" id="UP000824976"/>
    </source>
</evidence>
<dbReference type="Proteomes" id="UP000824976">
    <property type="component" value="Chromosome"/>
</dbReference>
<gene>
    <name evidence="1" type="ORF">FGI21_10390</name>
</gene>
<sequence length="194" mass="21996">MKYLVFFLEELSAAEMLNGLVPRLLSTFPNRDEDICVKYIHFEGKNDLQKQLPSKLRGWNLPNTVFVVIRDKDGGDGPTIKNQLNGLCNGNTDKPYLIRIACHELESWYLGDLYSVETALEIRNLSNKQNKNPFRQPDNVANAAQELIKITSKKYTKVLGSRMIGKTLKIKGNTSHSYNVFISGLIKIISTHLL</sequence>